<accession>A0A6L8UXW7</accession>
<comment type="caution">
    <text evidence="3">The sequence shown here is derived from an EMBL/GenBank/DDBJ whole genome shotgun (WGS) entry which is preliminary data.</text>
</comment>
<dbReference type="InterPro" id="IPR006674">
    <property type="entry name" value="HD_domain"/>
</dbReference>
<dbReference type="InterPro" id="IPR003607">
    <property type="entry name" value="HD/PDEase_dom"/>
</dbReference>
<dbReference type="PANTHER" id="PTHR43155">
    <property type="entry name" value="CYCLIC DI-GMP PHOSPHODIESTERASE PA4108-RELATED"/>
    <property type="match status" value="1"/>
</dbReference>
<reference evidence="3 4" key="1">
    <citation type="submission" date="2019-12" db="EMBL/GenBank/DDBJ databases">
        <title>Paenibacillus sp. nov. sp. isolated from soil.</title>
        <authorList>
            <person name="Kim J."/>
            <person name="Jeong S.E."/>
            <person name="Jung H.S."/>
            <person name="Jeon C.O."/>
        </authorList>
    </citation>
    <scope>NUCLEOTIDE SEQUENCE [LARGE SCALE GENOMIC DNA]</scope>
    <source>
        <strain evidence="3 4">5J-6</strain>
    </source>
</reference>
<protein>
    <submittedName>
        <fullName evidence="3">HD domain-containing protein</fullName>
    </submittedName>
</protein>
<gene>
    <name evidence="3" type="ORF">GQF01_08895</name>
</gene>
<dbReference type="Pfam" id="PF13487">
    <property type="entry name" value="HD_5"/>
    <property type="match status" value="1"/>
</dbReference>
<dbReference type="PROSITE" id="PS51832">
    <property type="entry name" value="HD_GYP"/>
    <property type="match status" value="1"/>
</dbReference>
<feature type="domain" description="HD-GYP" evidence="2">
    <location>
        <begin position="154"/>
        <end position="345"/>
    </location>
</feature>
<dbReference type="RefSeq" id="WP_161406494.1">
    <property type="nucleotide sequence ID" value="NZ_WTUZ01000011.1"/>
</dbReference>
<dbReference type="Proteomes" id="UP000481087">
    <property type="component" value="Unassembled WGS sequence"/>
</dbReference>
<dbReference type="EMBL" id="WTUZ01000011">
    <property type="protein sequence ID" value="MZQ82252.1"/>
    <property type="molecule type" value="Genomic_DNA"/>
</dbReference>
<dbReference type="InterPro" id="IPR037522">
    <property type="entry name" value="HD_GYP_dom"/>
</dbReference>
<dbReference type="NCBIfam" id="TIGR00277">
    <property type="entry name" value="HDIG"/>
    <property type="match status" value="1"/>
</dbReference>
<evidence type="ECO:0000259" key="1">
    <source>
        <dbReference type="PROSITE" id="PS51831"/>
    </source>
</evidence>
<dbReference type="AlphaFoldDB" id="A0A6L8UXW7"/>
<proteinExistence type="predicted"/>
<evidence type="ECO:0000313" key="4">
    <source>
        <dbReference type="Proteomes" id="UP000481087"/>
    </source>
</evidence>
<keyword evidence="4" id="KW-1185">Reference proteome</keyword>
<dbReference type="CDD" id="cd00077">
    <property type="entry name" value="HDc"/>
    <property type="match status" value="1"/>
</dbReference>
<dbReference type="Gene3D" id="1.10.3210.10">
    <property type="entry name" value="Hypothetical protein af1432"/>
    <property type="match status" value="1"/>
</dbReference>
<dbReference type="PANTHER" id="PTHR43155:SF2">
    <property type="entry name" value="CYCLIC DI-GMP PHOSPHODIESTERASE PA4108"/>
    <property type="match status" value="1"/>
</dbReference>
<dbReference type="SMART" id="SM00471">
    <property type="entry name" value="HDc"/>
    <property type="match status" value="1"/>
</dbReference>
<evidence type="ECO:0000313" key="3">
    <source>
        <dbReference type="EMBL" id="MZQ82252.1"/>
    </source>
</evidence>
<dbReference type="InterPro" id="IPR006675">
    <property type="entry name" value="HDIG_dom"/>
</dbReference>
<organism evidence="3 4">
    <name type="scientific">Paenibacillus silvestris</name>
    <dbReference type="NCBI Taxonomy" id="2606219"/>
    <lineage>
        <taxon>Bacteria</taxon>
        <taxon>Bacillati</taxon>
        <taxon>Bacillota</taxon>
        <taxon>Bacilli</taxon>
        <taxon>Bacillales</taxon>
        <taxon>Paenibacillaceae</taxon>
        <taxon>Paenibacillus</taxon>
    </lineage>
</organism>
<feature type="domain" description="HD" evidence="1">
    <location>
        <begin position="176"/>
        <end position="298"/>
    </location>
</feature>
<dbReference type="SUPFAM" id="SSF109604">
    <property type="entry name" value="HD-domain/PDEase-like"/>
    <property type="match status" value="1"/>
</dbReference>
<evidence type="ECO:0000259" key="2">
    <source>
        <dbReference type="PROSITE" id="PS51832"/>
    </source>
</evidence>
<dbReference type="PROSITE" id="PS51831">
    <property type="entry name" value="HD"/>
    <property type="match status" value="1"/>
</dbReference>
<sequence length="345" mass="39705">MQNSLFFKNVINSDSIFESIGQLNDIAKKSIGCEHISLFLMDEKHQITPASYSVNISTAVMEQLKYIVLQTQFFSQMPEGSRLSVYEADGMLRDYLLKSRYECIYGFHIKHGPSYGALLFSFPSDTQLKDDQLQLCNLIKLHMEQLIKKIQFRKQVLKQQAYESLFNTLRVKDSFTVDHCYNVAFYSTLLGAKAGVTETELETLKLGALLHDVGKLAIPDHILMKPGRLTDEEFNVIRQHPVIGFELLKELQDVEHLLPMVRWHHERMDGRGYPDQLSGSDIPYLVRIVSIADAFDAMTSTRVYRNSLHVHEVREQLLTHAGKQFDEKLVRIFLSIIDEQMQMNG</sequence>
<name>A0A6L8UXW7_9BACL</name>